<dbReference type="AlphaFoldDB" id="A0A177B0U0"/>
<evidence type="ECO:0000313" key="4">
    <source>
        <dbReference type="Proteomes" id="UP000078046"/>
    </source>
</evidence>
<dbReference type="Gene3D" id="2.100.10.50">
    <property type="match status" value="1"/>
</dbReference>
<dbReference type="PANTHER" id="PTHR12296:SF21">
    <property type="entry name" value="DENN DOMAIN-CONTAINING PROTEIN 3"/>
    <property type="match status" value="1"/>
</dbReference>
<keyword evidence="4" id="KW-1185">Reference proteome</keyword>
<accession>A0A177B0U0</accession>
<evidence type="ECO:0000313" key="3">
    <source>
        <dbReference type="EMBL" id="OAF67251.1"/>
    </source>
</evidence>
<dbReference type="OrthoDB" id="75250at2759"/>
<proteinExistence type="predicted"/>
<feature type="domain" description="MABP" evidence="2">
    <location>
        <begin position="34"/>
        <end position="211"/>
    </location>
</feature>
<reference evidence="3 4" key="1">
    <citation type="submission" date="2016-04" db="EMBL/GenBank/DDBJ databases">
        <title>The genome of Intoshia linei affirms orthonectids as highly simplified spiralians.</title>
        <authorList>
            <person name="Mikhailov K.V."/>
            <person name="Slusarev G.S."/>
            <person name="Nikitin M.A."/>
            <person name="Logacheva M.D."/>
            <person name="Penin A."/>
            <person name="Aleoshin V."/>
            <person name="Panchin Y.V."/>
        </authorList>
    </citation>
    <scope>NUCLEOTIDE SEQUENCE [LARGE SCALE GENOMIC DNA]</scope>
    <source>
        <strain evidence="3">Intl2013</strain>
        <tissue evidence="3">Whole animal</tissue>
    </source>
</reference>
<evidence type="ECO:0000256" key="1">
    <source>
        <dbReference type="ARBA" id="ARBA00022658"/>
    </source>
</evidence>
<dbReference type="InterPro" id="IPR051696">
    <property type="entry name" value="DENN_Domain_GEFs"/>
</dbReference>
<name>A0A177B0U0_9BILA</name>
<protein>
    <recommendedName>
        <fullName evidence="2">MABP domain-containing protein</fullName>
    </recommendedName>
</protein>
<dbReference type="PANTHER" id="PTHR12296">
    <property type="entry name" value="DENN DOMAIN-CONTAINING PROTEIN 4"/>
    <property type="match status" value="1"/>
</dbReference>
<organism evidence="3 4">
    <name type="scientific">Intoshia linei</name>
    <dbReference type="NCBI Taxonomy" id="1819745"/>
    <lineage>
        <taxon>Eukaryota</taxon>
        <taxon>Metazoa</taxon>
        <taxon>Spiralia</taxon>
        <taxon>Lophotrochozoa</taxon>
        <taxon>Mesozoa</taxon>
        <taxon>Orthonectida</taxon>
        <taxon>Rhopaluridae</taxon>
        <taxon>Intoshia</taxon>
    </lineage>
</organism>
<dbReference type="Proteomes" id="UP000078046">
    <property type="component" value="Unassembled WGS sequence"/>
</dbReference>
<gene>
    <name evidence="3" type="ORF">A3Q56_05043</name>
</gene>
<comment type="caution">
    <text evidence="3">The sequence shown here is derived from an EMBL/GenBank/DDBJ whole genome shotgun (WGS) entry which is preliminary data.</text>
</comment>
<sequence length="250" mass="28851">MKKSSSITDYFLVSGIDNVNAPRLSEFDTSFCYKRAISEIVIFDKSNETIKDGYTLVDKTISGYDANLSNEMFGSRKIYLAYKNEPTHEPIIDMGIYTENSTPPGDDVKIIYTTPKRYAANIIDNDRKRSYITYKKKSYSSEYDLSQHEKPFQFSSKSCYSDSSNFHVITDIVIILPDKGEQLPQTYTMINRNIKNSLFQPKMFICYRRTVGKSNLLSFTPDILIKFPQNNFDSIPYGVSRFIHPMGNFY</sequence>
<dbReference type="GO" id="GO:0031410">
    <property type="term" value="C:cytoplasmic vesicle"/>
    <property type="evidence" value="ECO:0007669"/>
    <property type="project" value="TreeGrafter"/>
</dbReference>
<dbReference type="PROSITE" id="PS51498">
    <property type="entry name" value="MABP"/>
    <property type="match status" value="1"/>
</dbReference>
<dbReference type="EMBL" id="LWCA01000709">
    <property type="protein sequence ID" value="OAF67251.1"/>
    <property type="molecule type" value="Genomic_DNA"/>
</dbReference>
<dbReference type="InterPro" id="IPR023341">
    <property type="entry name" value="MABP"/>
</dbReference>
<dbReference type="GO" id="GO:0032483">
    <property type="term" value="P:regulation of Rab protein signal transduction"/>
    <property type="evidence" value="ECO:0007669"/>
    <property type="project" value="TreeGrafter"/>
</dbReference>
<keyword evidence="1" id="KW-0344">Guanine-nucleotide releasing factor</keyword>
<evidence type="ECO:0000259" key="2">
    <source>
        <dbReference type="PROSITE" id="PS51498"/>
    </source>
</evidence>
<dbReference type="GO" id="GO:0005085">
    <property type="term" value="F:guanyl-nucleotide exchange factor activity"/>
    <property type="evidence" value="ECO:0007669"/>
    <property type="project" value="UniProtKB-KW"/>
</dbReference>